<comment type="caution">
    <text evidence="7">The sequence shown here is derived from an EMBL/GenBank/DDBJ whole genome shotgun (WGS) entry which is preliminary data.</text>
</comment>
<dbReference type="PANTHER" id="PTHR42987">
    <property type="entry name" value="PEPTIDASE S49"/>
    <property type="match status" value="1"/>
</dbReference>
<evidence type="ECO:0000256" key="3">
    <source>
        <dbReference type="ARBA" id="ARBA00022801"/>
    </source>
</evidence>
<dbReference type="CDD" id="cd07023">
    <property type="entry name" value="S49_Sppa_N_C"/>
    <property type="match status" value="1"/>
</dbReference>
<name>A0A2S3R1S3_VIBVL</name>
<dbReference type="GO" id="GO:0006508">
    <property type="term" value="P:proteolysis"/>
    <property type="evidence" value="ECO:0007669"/>
    <property type="project" value="UniProtKB-KW"/>
</dbReference>
<keyword evidence="5" id="KW-0812">Transmembrane</keyword>
<dbReference type="Gene3D" id="3.90.226.10">
    <property type="entry name" value="2-enoyl-CoA Hydratase, Chain A, domain 1"/>
    <property type="match status" value="1"/>
</dbReference>
<dbReference type="EMBL" id="PDGH01000101">
    <property type="protein sequence ID" value="POB47051.1"/>
    <property type="molecule type" value="Genomic_DNA"/>
</dbReference>
<feature type="domain" description="Peptidase S49" evidence="6">
    <location>
        <begin position="125"/>
        <end position="272"/>
    </location>
</feature>
<accession>A0A2S3R1S3</accession>
<gene>
    <name evidence="7" type="ORF">CRN52_13315</name>
</gene>
<dbReference type="InterPro" id="IPR047272">
    <property type="entry name" value="S49_SppA_C"/>
</dbReference>
<dbReference type="PANTHER" id="PTHR42987:SF8">
    <property type="entry name" value="PROTEINASE"/>
    <property type="match status" value="1"/>
</dbReference>
<keyword evidence="5" id="KW-0472">Membrane</keyword>
<organism evidence="7 8">
    <name type="scientific">Vibrio vulnificus</name>
    <dbReference type="NCBI Taxonomy" id="672"/>
    <lineage>
        <taxon>Bacteria</taxon>
        <taxon>Pseudomonadati</taxon>
        <taxon>Pseudomonadota</taxon>
        <taxon>Gammaproteobacteria</taxon>
        <taxon>Vibrionales</taxon>
        <taxon>Vibrionaceae</taxon>
        <taxon>Vibrio</taxon>
    </lineage>
</organism>
<proteinExistence type="inferred from homology"/>
<reference evidence="7 8" key="1">
    <citation type="journal article" date="2018" name="Front. Microbiol.">
        <title>Phylogeny of Vibrio vulnificus from the Analysis of the Core-Genome: Implications for Intra-Species Taxonomy.</title>
        <authorList>
            <person name="Roig F.J."/>
            <person name="Gonzalez-Candelas F."/>
            <person name="Sanjuan E."/>
            <person name="Fouz B."/>
            <person name="Feil E.J."/>
            <person name="Llorens C."/>
            <person name="Baker-Austin C."/>
            <person name="Oliver J.D."/>
            <person name="Danin-Poleg Y."/>
            <person name="Gibas C.J."/>
            <person name="Kashi Y."/>
            <person name="Gulig P.A."/>
            <person name="Morrison S.S."/>
            <person name="Amaro C."/>
        </authorList>
    </citation>
    <scope>NUCLEOTIDE SEQUENCE [LARGE SCALE GENOMIC DNA]</scope>
    <source>
        <strain evidence="7 8">CECT4608</strain>
    </source>
</reference>
<comment type="similarity">
    <text evidence="1">Belongs to the peptidase S49 family.</text>
</comment>
<keyword evidence="4" id="KW-0720">Serine protease</keyword>
<dbReference type="SUPFAM" id="SSF52096">
    <property type="entry name" value="ClpP/crotonase"/>
    <property type="match status" value="1"/>
</dbReference>
<dbReference type="Pfam" id="PF01343">
    <property type="entry name" value="Peptidase_S49"/>
    <property type="match status" value="1"/>
</dbReference>
<evidence type="ECO:0000256" key="1">
    <source>
        <dbReference type="ARBA" id="ARBA00008683"/>
    </source>
</evidence>
<evidence type="ECO:0000259" key="6">
    <source>
        <dbReference type="Pfam" id="PF01343"/>
    </source>
</evidence>
<dbReference type="AlphaFoldDB" id="A0A2S3R1S3"/>
<evidence type="ECO:0000256" key="4">
    <source>
        <dbReference type="ARBA" id="ARBA00022825"/>
    </source>
</evidence>
<dbReference type="Gene3D" id="6.20.330.10">
    <property type="match status" value="1"/>
</dbReference>
<keyword evidence="5" id="KW-1133">Transmembrane helix</keyword>
<keyword evidence="3" id="KW-0378">Hydrolase</keyword>
<sequence length="319" mass="35295">MSKSDPDESTTNVLIDIRNQLSKLSRRSTLKSFVPIFFFLLVGVQMFVWLGEDPNEIPDKPHIALIKIEGAIGPGSKYGDAMKIVAALDQANNNDNVKSILIEADSGGGSPVHAEIVSNAIDDIRKSGKRVVFSIGEICASACLYIGSQADEVFVHRNSLVGSVGVKIEGWGFTKLMNQVGIERRSYSKGQHKTFLDPFQPEDRVVAEHVEDNILTPLFGEFKRVLKEGRGDKLSDDPRVLSGLVWTGSEAVDLGLADEIADSWTLREKLKIEYVVDDIIAYNKKRIRVKDLLTSDFYSEVISKTLLTISESSDGKLMY</sequence>
<protein>
    <submittedName>
        <fullName evidence="7">S49 family peptidase</fullName>
    </submittedName>
</protein>
<evidence type="ECO:0000256" key="5">
    <source>
        <dbReference type="SAM" id="Phobius"/>
    </source>
</evidence>
<dbReference type="GO" id="GO:0008236">
    <property type="term" value="F:serine-type peptidase activity"/>
    <property type="evidence" value="ECO:0007669"/>
    <property type="project" value="UniProtKB-KW"/>
</dbReference>
<evidence type="ECO:0000256" key="2">
    <source>
        <dbReference type="ARBA" id="ARBA00022670"/>
    </source>
</evidence>
<dbReference type="InterPro" id="IPR002142">
    <property type="entry name" value="Peptidase_S49"/>
</dbReference>
<dbReference type="Proteomes" id="UP000237466">
    <property type="component" value="Unassembled WGS sequence"/>
</dbReference>
<evidence type="ECO:0000313" key="7">
    <source>
        <dbReference type="EMBL" id="POB47051.1"/>
    </source>
</evidence>
<dbReference type="InterPro" id="IPR029045">
    <property type="entry name" value="ClpP/crotonase-like_dom_sf"/>
</dbReference>
<evidence type="ECO:0000313" key="8">
    <source>
        <dbReference type="Proteomes" id="UP000237466"/>
    </source>
</evidence>
<keyword evidence="2" id="KW-0645">Protease</keyword>
<feature type="transmembrane region" description="Helical" evidence="5">
    <location>
        <begin position="33"/>
        <end position="51"/>
    </location>
</feature>
<dbReference type="RefSeq" id="WP_095665248.1">
    <property type="nucleotide sequence ID" value="NZ_PDGH01000101.1"/>
</dbReference>